<feature type="transmembrane region" description="Helical" evidence="10">
    <location>
        <begin position="148"/>
        <end position="170"/>
    </location>
</feature>
<dbReference type="EnsemblMetazoa" id="XM_021058238.2">
    <property type="protein sequence ID" value="XP_020913897.1"/>
    <property type="gene ID" value="LOC110251513"/>
</dbReference>
<feature type="domain" description="G-protein coupled receptors family 1 profile" evidence="11">
    <location>
        <begin position="47"/>
        <end position="314"/>
    </location>
</feature>
<dbReference type="RefSeq" id="XP_020913898.1">
    <property type="nucleotide sequence ID" value="XM_021058239.2"/>
</dbReference>
<evidence type="ECO:0000256" key="4">
    <source>
        <dbReference type="ARBA" id="ARBA00022989"/>
    </source>
</evidence>
<dbReference type="GO" id="GO:0007187">
    <property type="term" value="P:G protein-coupled receptor signaling pathway, coupled to cyclic nucleotide second messenger"/>
    <property type="evidence" value="ECO:0007669"/>
    <property type="project" value="TreeGrafter"/>
</dbReference>
<evidence type="ECO:0000256" key="8">
    <source>
        <dbReference type="ARBA" id="ARBA00023224"/>
    </source>
</evidence>
<dbReference type="InterPro" id="IPR000276">
    <property type="entry name" value="GPCR_Rhodpsn"/>
</dbReference>
<organism evidence="12 13">
    <name type="scientific">Exaiptasia diaphana</name>
    <name type="common">Tropical sea anemone</name>
    <name type="synonym">Aiptasia pulchella</name>
    <dbReference type="NCBI Taxonomy" id="2652724"/>
    <lineage>
        <taxon>Eukaryota</taxon>
        <taxon>Metazoa</taxon>
        <taxon>Cnidaria</taxon>
        <taxon>Anthozoa</taxon>
        <taxon>Hexacorallia</taxon>
        <taxon>Actiniaria</taxon>
        <taxon>Aiptasiidae</taxon>
        <taxon>Exaiptasia</taxon>
    </lineage>
</organism>
<dbReference type="Proteomes" id="UP000887567">
    <property type="component" value="Unplaced"/>
</dbReference>
<keyword evidence="5 9" id="KW-0297">G-protein coupled receptor</keyword>
<feature type="transmembrane region" description="Helical" evidence="10">
    <location>
        <begin position="257"/>
        <end position="277"/>
    </location>
</feature>
<evidence type="ECO:0000313" key="12">
    <source>
        <dbReference type="EnsemblMetazoa" id="XP_020913898.1"/>
    </source>
</evidence>
<keyword evidence="3 9" id="KW-0812">Transmembrane</keyword>
<dbReference type="Pfam" id="PF00001">
    <property type="entry name" value="7tm_1"/>
    <property type="match status" value="1"/>
</dbReference>
<dbReference type="SUPFAM" id="SSF81321">
    <property type="entry name" value="Family A G protein-coupled receptor-like"/>
    <property type="match status" value="1"/>
</dbReference>
<dbReference type="OMA" id="SCKCHES"/>
<dbReference type="GO" id="GO:0030594">
    <property type="term" value="F:neurotransmitter receptor activity"/>
    <property type="evidence" value="ECO:0007669"/>
    <property type="project" value="TreeGrafter"/>
</dbReference>
<feature type="transmembrane region" description="Helical" evidence="10">
    <location>
        <begin position="106"/>
        <end position="127"/>
    </location>
</feature>
<keyword evidence="4 10" id="KW-1133">Transmembrane helix</keyword>
<dbReference type="PROSITE" id="PS00237">
    <property type="entry name" value="G_PROTEIN_RECEP_F1_1"/>
    <property type="match status" value="1"/>
</dbReference>
<evidence type="ECO:0000256" key="10">
    <source>
        <dbReference type="SAM" id="Phobius"/>
    </source>
</evidence>
<keyword evidence="2" id="KW-1003">Cell membrane</keyword>
<dbReference type="FunFam" id="1.20.1070.10:FF:000496">
    <property type="entry name" value="Predicted protein"/>
    <property type="match status" value="1"/>
</dbReference>
<evidence type="ECO:0000256" key="9">
    <source>
        <dbReference type="RuleBase" id="RU000688"/>
    </source>
</evidence>
<dbReference type="GO" id="GO:0007268">
    <property type="term" value="P:chemical synaptic transmission"/>
    <property type="evidence" value="ECO:0007669"/>
    <property type="project" value="TreeGrafter"/>
</dbReference>
<dbReference type="EnsemblMetazoa" id="XM_028662954.1">
    <property type="protein sequence ID" value="XP_028518755.1"/>
    <property type="gene ID" value="LOC110251513"/>
</dbReference>
<evidence type="ECO:0000256" key="2">
    <source>
        <dbReference type="ARBA" id="ARBA00022475"/>
    </source>
</evidence>
<feature type="transmembrane region" description="Helical" evidence="10">
    <location>
        <begin position="190"/>
        <end position="214"/>
    </location>
</feature>
<name>A0A913Y3I0_EXADI</name>
<dbReference type="InterPro" id="IPR017452">
    <property type="entry name" value="GPCR_Rhodpsn_7TM"/>
</dbReference>
<feature type="transmembrane region" description="Helical" evidence="10">
    <location>
        <begin position="64"/>
        <end position="86"/>
    </location>
</feature>
<dbReference type="GO" id="GO:0030425">
    <property type="term" value="C:dendrite"/>
    <property type="evidence" value="ECO:0007669"/>
    <property type="project" value="TreeGrafter"/>
</dbReference>
<dbReference type="KEGG" id="epa:110251513"/>
<dbReference type="PRINTS" id="PR00237">
    <property type="entry name" value="GPCRRHODOPSN"/>
</dbReference>
<evidence type="ECO:0000256" key="5">
    <source>
        <dbReference type="ARBA" id="ARBA00023040"/>
    </source>
</evidence>
<dbReference type="PANTHER" id="PTHR24247:SF202">
    <property type="entry name" value="5-HYDROXYTRYPTAMINE RECEPTOR 1"/>
    <property type="match status" value="1"/>
</dbReference>
<evidence type="ECO:0000259" key="11">
    <source>
        <dbReference type="PROSITE" id="PS50262"/>
    </source>
</evidence>
<feature type="transmembrane region" description="Helical" evidence="10">
    <location>
        <begin position="289"/>
        <end position="309"/>
    </location>
</feature>
<feature type="transmembrane region" description="Helical" evidence="10">
    <location>
        <begin position="32"/>
        <end position="57"/>
    </location>
</feature>
<dbReference type="Gene3D" id="1.20.1070.10">
    <property type="entry name" value="Rhodopsin 7-helix transmembrane proteins"/>
    <property type="match status" value="1"/>
</dbReference>
<dbReference type="AlphaFoldDB" id="A0A913Y3I0"/>
<comment type="subcellular location">
    <subcellularLocation>
        <location evidence="1">Cell membrane</location>
        <topology evidence="1">Multi-pass membrane protein</topology>
    </subcellularLocation>
</comment>
<evidence type="ECO:0000313" key="13">
    <source>
        <dbReference type="Proteomes" id="UP000887567"/>
    </source>
</evidence>
<dbReference type="RefSeq" id="XP_020913897.1">
    <property type="nucleotide sequence ID" value="XM_021058238.2"/>
</dbReference>
<accession>A0A913Y3I0</accession>
<keyword evidence="13" id="KW-1185">Reference proteome</keyword>
<dbReference type="EnsemblMetazoa" id="XM_021058239.2">
    <property type="protein sequence ID" value="XP_020913898.1"/>
    <property type="gene ID" value="LOC110251513"/>
</dbReference>
<dbReference type="SMART" id="SM01381">
    <property type="entry name" value="7TM_GPCR_Srsx"/>
    <property type="match status" value="1"/>
</dbReference>
<evidence type="ECO:0000256" key="7">
    <source>
        <dbReference type="ARBA" id="ARBA00023170"/>
    </source>
</evidence>
<dbReference type="GeneID" id="110251513"/>
<evidence type="ECO:0000256" key="3">
    <source>
        <dbReference type="ARBA" id="ARBA00022692"/>
    </source>
</evidence>
<protein>
    <recommendedName>
        <fullName evidence="11">G-protein coupled receptors family 1 profile domain-containing protein</fullName>
    </recommendedName>
</protein>
<evidence type="ECO:0000256" key="1">
    <source>
        <dbReference type="ARBA" id="ARBA00004651"/>
    </source>
</evidence>
<dbReference type="GO" id="GO:0004993">
    <property type="term" value="F:G protein-coupled serotonin receptor activity"/>
    <property type="evidence" value="ECO:0007669"/>
    <property type="project" value="TreeGrafter"/>
</dbReference>
<keyword evidence="8 9" id="KW-0807">Transducer</keyword>
<proteinExistence type="inferred from homology"/>
<dbReference type="OrthoDB" id="10034726at2759"/>
<keyword evidence="6 10" id="KW-0472">Membrane</keyword>
<sequence length="345" mass="39140">MNFTAANGSFATPFPTFVKDCESIHPTAKNLAFAIVLTVICVFTFVGNACVILTVACHRSLHSVSYVLLVSLALADLFVSMFSMPWRIHATIHNTLWCLDLPTCAFWIWTDSFACCASITNLSAVGIERFVAIKAPLRYNTIMNKKTGSIMVAFVWSYALIWASLGNLNWSNPDQEVFDIKISCAKRDTIYYTVVAVFAFYVPLAVVIVSYTYLTRVAIIHVTALQEFMTPQRRPRGCSFQSERTIRLIKEIKATKMMVIVVGVFFISWFPFFVMVLKNLWSPAPTDPLLAELTSVVFVFILPNLNSALNPIIYMTFTRELRYAFYGFFKKIRQQKRNENSSFTS</sequence>
<dbReference type="CDD" id="cd14967">
    <property type="entry name" value="7tmA_amine_R-like"/>
    <property type="match status" value="1"/>
</dbReference>
<dbReference type="GO" id="GO:0005886">
    <property type="term" value="C:plasma membrane"/>
    <property type="evidence" value="ECO:0007669"/>
    <property type="project" value="UniProtKB-SubCell"/>
</dbReference>
<dbReference type="PROSITE" id="PS50262">
    <property type="entry name" value="G_PROTEIN_RECEP_F1_2"/>
    <property type="match status" value="1"/>
</dbReference>
<keyword evidence="7 9" id="KW-0675">Receptor</keyword>
<comment type="similarity">
    <text evidence="9">Belongs to the G-protein coupled receptor 1 family.</text>
</comment>
<dbReference type="GO" id="GO:0045202">
    <property type="term" value="C:synapse"/>
    <property type="evidence" value="ECO:0007669"/>
    <property type="project" value="GOC"/>
</dbReference>
<reference evidence="12" key="1">
    <citation type="submission" date="2022-11" db="UniProtKB">
        <authorList>
            <consortium name="EnsemblMetazoa"/>
        </authorList>
    </citation>
    <scope>IDENTIFICATION</scope>
</reference>
<dbReference type="PANTHER" id="PTHR24247">
    <property type="entry name" value="5-HYDROXYTRYPTAMINE RECEPTOR"/>
    <property type="match status" value="1"/>
</dbReference>
<evidence type="ECO:0000256" key="6">
    <source>
        <dbReference type="ARBA" id="ARBA00023136"/>
    </source>
</evidence>
<dbReference type="RefSeq" id="XP_028518755.1">
    <property type="nucleotide sequence ID" value="XM_028662954.1"/>
</dbReference>